<evidence type="ECO:0000256" key="1">
    <source>
        <dbReference type="SAM" id="MobiDB-lite"/>
    </source>
</evidence>
<dbReference type="EMBL" id="CADCVG010000114">
    <property type="protein sequence ID" value="CAA9462817.1"/>
    <property type="molecule type" value="Genomic_DNA"/>
</dbReference>
<sequence length="52" mass="5333">GGERALPGDGQSLRRLPGGEGVQATSALRRPEVAGQVRKRGGVVRVPLSGQV</sequence>
<reference evidence="2" key="1">
    <citation type="submission" date="2020-02" db="EMBL/GenBank/DDBJ databases">
        <authorList>
            <person name="Meier V. D."/>
        </authorList>
    </citation>
    <scope>NUCLEOTIDE SEQUENCE</scope>
    <source>
        <strain evidence="2">AVDCRST_MAG14</strain>
    </source>
</reference>
<proteinExistence type="predicted"/>
<feature type="non-terminal residue" evidence="2">
    <location>
        <position position="52"/>
    </location>
</feature>
<feature type="region of interest" description="Disordered" evidence="1">
    <location>
        <begin position="1"/>
        <end position="34"/>
    </location>
</feature>
<dbReference type="AlphaFoldDB" id="A0A6J4R365"/>
<protein>
    <submittedName>
        <fullName evidence="2">Uncharacterized protein</fullName>
    </submittedName>
</protein>
<organism evidence="2">
    <name type="scientific">uncultured Rubrobacteraceae bacterium</name>
    <dbReference type="NCBI Taxonomy" id="349277"/>
    <lineage>
        <taxon>Bacteria</taxon>
        <taxon>Bacillati</taxon>
        <taxon>Actinomycetota</taxon>
        <taxon>Rubrobacteria</taxon>
        <taxon>Rubrobacterales</taxon>
        <taxon>Rubrobacteraceae</taxon>
        <taxon>environmental samples</taxon>
    </lineage>
</organism>
<accession>A0A6J4R365</accession>
<gene>
    <name evidence="2" type="ORF">AVDCRST_MAG14-2734</name>
</gene>
<feature type="non-terminal residue" evidence="2">
    <location>
        <position position="1"/>
    </location>
</feature>
<evidence type="ECO:0000313" key="2">
    <source>
        <dbReference type="EMBL" id="CAA9462817.1"/>
    </source>
</evidence>
<name>A0A6J4R365_9ACTN</name>